<gene>
    <name evidence="1" type="ORF">JKK62_02775</name>
</gene>
<dbReference type="SUPFAM" id="SSF53901">
    <property type="entry name" value="Thiolase-like"/>
    <property type="match status" value="1"/>
</dbReference>
<evidence type="ECO:0000313" key="1">
    <source>
        <dbReference type="EMBL" id="MBK6087582.1"/>
    </source>
</evidence>
<dbReference type="AlphaFoldDB" id="A0A934U2E8"/>
<dbReference type="RefSeq" id="WP_201426888.1">
    <property type="nucleotide sequence ID" value="NZ_JAEQMG010000040.1"/>
</dbReference>
<protein>
    <submittedName>
        <fullName evidence="1">Stage V sporulation protein AD</fullName>
    </submittedName>
</protein>
<dbReference type="InterPro" id="IPR038369">
    <property type="entry name" value="SpoVAD_sf"/>
</dbReference>
<dbReference type="PIRSF" id="PIRSF011570">
    <property type="entry name" value="SpoVAD"/>
    <property type="match status" value="1"/>
</dbReference>
<keyword evidence="2" id="KW-1185">Reference proteome</keyword>
<proteinExistence type="predicted"/>
<reference evidence="1" key="1">
    <citation type="submission" date="2021-01" db="EMBL/GenBank/DDBJ databases">
        <title>Genome public.</title>
        <authorList>
            <person name="Liu C."/>
            <person name="Sun Q."/>
        </authorList>
    </citation>
    <scope>NUCLEOTIDE SEQUENCE</scope>
    <source>
        <strain evidence="1">M6</strain>
    </source>
</reference>
<dbReference type="InterPro" id="IPR010894">
    <property type="entry name" value="SpoVAD"/>
</dbReference>
<dbReference type="Gene3D" id="3.40.47.40">
    <property type="entry name" value="Stage V sporulation protein AD"/>
    <property type="match status" value="1"/>
</dbReference>
<evidence type="ECO:0000313" key="2">
    <source>
        <dbReference type="Proteomes" id="UP000633365"/>
    </source>
</evidence>
<dbReference type="EMBL" id="JAEQMG010000040">
    <property type="protein sequence ID" value="MBK6087582.1"/>
    <property type="molecule type" value="Genomic_DNA"/>
</dbReference>
<dbReference type="InterPro" id="IPR016039">
    <property type="entry name" value="Thiolase-like"/>
</dbReference>
<comment type="caution">
    <text evidence="1">The sequence shown here is derived from an EMBL/GenBank/DDBJ whole genome shotgun (WGS) entry which is preliminary data.</text>
</comment>
<dbReference type="GO" id="GO:0016746">
    <property type="term" value="F:acyltransferase activity"/>
    <property type="evidence" value="ECO:0007669"/>
    <property type="project" value="InterPro"/>
</dbReference>
<sequence>MKNIDGNLIFDHAPRIASYASAVGKKEGEGPLRDWFDRIIRDSYAGKDTFEQAESELMTTAVRIALNKGDYTQEDIDLACCGDLLNQCVASSFAMRSYAIPYAGVYGACSTMALSMILSATAIESGAARRAVCAASSHYCTAERQYRFPLEYGSQRPPTAQWTVTGSGACVLEERSRITPNTKTAAHQTTLERLDSDDSAFPKRDKRPHPIYLHSARLGRIIDFRITDQNNMGAAMAPAAADTIYRYLSASESEVQDYDMIFTGDLGRVGSRLLRDLLSEKGVELGEHHSDCGVMIFDEDQDVHAGGSGCGCCASVLCGYILDKMRDGTFRNILFVPTGALLSPTTVMQKQSIPSIAHLINIRTNA</sequence>
<dbReference type="NCBIfam" id="NF006160">
    <property type="entry name" value="PRK08304.1"/>
    <property type="match status" value="1"/>
</dbReference>
<accession>A0A934U2E8</accession>
<organism evidence="1 2">
    <name type="scientific">Ruminococcus difficilis</name>
    <dbReference type="NCBI Taxonomy" id="2763069"/>
    <lineage>
        <taxon>Bacteria</taxon>
        <taxon>Bacillati</taxon>
        <taxon>Bacillota</taxon>
        <taxon>Clostridia</taxon>
        <taxon>Eubacteriales</taxon>
        <taxon>Oscillospiraceae</taxon>
        <taxon>Ruminococcus</taxon>
    </lineage>
</organism>
<name>A0A934U2E8_9FIRM</name>
<dbReference type="Proteomes" id="UP000633365">
    <property type="component" value="Unassembled WGS sequence"/>
</dbReference>
<dbReference type="Pfam" id="PF07451">
    <property type="entry name" value="SpoVAD"/>
    <property type="match status" value="1"/>
</dbReference>